<name>A0A4C1W3T4_EUMVA</name>
<gene>
    <name evidence="1" type="ORF">EVAR_35930_1</name>
</gene>
<sequence length="205" mass="22719">MRAPVKSRASADVRARIGRYPSRDFCLVSKNLRPIDGIQVSGRPRLKNRNYPFKSASPHCRVFSSFESAVEDNIATELVGMQHSVQVCNNATFCAGMQHSFHMSENTLSCRTFTAPDSHCANVEGSRSESLDQKKEITGRIFLPRSQVTGVGMAKWKMDRDNWREQLINRPGGGSGRGDRRFISCGARRPLAYPAAVAARCGRAV</sequence>
<evidence type="ECO:0000313" key="1">
    <source>
        <dbReference type="EMBL" id="GBP45663.1"/>
    </source>
</evidence>
<dbReference type="EMBL" id="BGZK01000469">
    <property type="protein sequence ID" value="GBP45663.1"/>
    <property type="molecule type" value="Genomic_DNA"/>
</dbReference>
<reference evidence="1 2" key="1">
    <citation type="journal article" date="2019" name="Commun. Biol.">
        <title>The bagworm genome reveals a unique fibroin gene that provides high tensile strength.</title>
        <authorList>
            <person name="Kono N."/>
            <person name="Nakamura H."/>
            <person name="Ohtoshi R."/>
            <person name="Tomita M."/>
            <person name="Numata K."/>
            <person name="Arakawa K."/>
        </authorList>
    </citation>
    <scope>NUCLEOTIDE SEQUENCE [LARGE SCALE GENOMIC DNA]</scope>
</reference>
<protein>
    <submittedName>
        <fullName evidence="1">Uncharacterized protein</fullName>
    </submittedName>
</protein>
<keyword evidence="2" id="KW-1185">Reference proteome</keyword>
<comment type="caution">
    <text evidence="1">The sequence shown here is derived from an EMBL/GenBank/DDBJ whole genome shotgun (WGS) entry which is preliminary data.</text>
</comment>
<organism evidence="1 2">
    <name type="scientific">Eumeta variegata</name>
    <name type="common">Bagworm moth</name>
    <name type="synonym">Eumeta japonica</name>
    <dbReference type="NCBI Taxonomy" id="151549"/>
    <lineage>
        <taxon>Eukaryota</taxon>
        <taxon>Metazoa</taxon>
        <taxon>Ecdysozoa</taxon>
        <taxon>Arthropoda</taxon>
        <taxon>Hexapoda</taxon>
        <taxon>Insecta</taxon>
        <taxon>Pterygota</taxon>
        <taxon>Neoptera</taxon>
        <taxon>Endopterygota</taxon>
        <taxon>Lepidoptera</taxon>
        <taxon>Glossata</taxon>
        <taxon>Ditrysia</taxon>
        <taxon>Tineoidea</taxon>
        <taxon>Psychidae</taxon>
        <taxon>Oiketicinae</taxon>
        <taxon>Eumeta</taxon>
    </lineage>
</organism>
<accession>A0A4C1W3T4</accession>
<proteinExistence type="predicted"/>
<dbReference type="AlphaFoldDB" id="A0A4C1W3T4"/>
<dbReference type="Proteomes" id="UP000299102">
    <property type="component" value="Unassembled WGS sequence"/>
</dbReference>
<evidence type="ECO:0000313" key="2">
    <source>
        <dbReference type="Proteomes" id="UP000299102"/>
    </source>
</evidence>